<sequence length="2600" mass="296987">MNKKFNKMLVLFVTLLFTMQSFVPLIALANETDGDSTKLTSLDIVSENEEDVVADISAHISNTTDTEQVSQIDLNQGAEMSLINVEGINQEAVSVSSDQKILIKTNAKEEIDTKISFNIKRKSLGQASELIAKTTTQVVSAKLNPQAVLEEDTTSEVTQETKKQVAPRKELSSSDLSSGLEMMIELNGEKFNGVPVVKENDVFTFRLGYQAGTTNLIGKTVPVVFPEGLEITDSVLKVPAGNENIESITRDAENPQKLYIKFKEQTINQNGEFTISGKYKLSQNVKNEERTVSWSVDGEEGEIKVIEGVTEFPGKEYTNQTDKSVNAHDKYSVYQDADGKITLNENKDVDVRYNLVWETKEGIVNGTITDEMDADWKINPDLGTIIAKVTTTTIIDDLNAKTETKEYPISSEDIIIVDNKLTLKNVNLPANTKLELSYQADLTDQGKENLKEYARKGLEKPFSGDYIVKNVASFNGKEEHGDFPIGYWKEDTGTGPEMGDPNKEKEDKIIKKKVDKDFIKHPINDEGYLLNDEGELTTTDLNYQVDVNLNEFKTDGTNALKENTVLEDILPYTIEYDITKTALMHNGVSIGTDVSDQFKEVHSSEMVGKIAEAPVYSYAIKDGRLYMNLGKNKDDSYQLEMTLRVKRVLEAGEPGNYKRPTWSVSNWAVLNDGKNSYQAYTETKIEKKDKNELPVDDQRAFRKNGAESIQVEKGESATIDYAFEINTWDAQIMQFDDFELIDWVNLDYFDEESLSHSVISGELGWNERNLADLLTFSIGEKNDKNEIQLIIRPNEKFKEMAASFPNGKRLKINLSLKTKVFDKKVLLNIKNTATFSVKGHDEIYTSTKETEVNSFGDEMALDKQVASMDEQEFKKNLDFTAKENPEDNIVVYQIKLLPNGNYTGTFGFNVLDELPKDVEFLGFVPERDLFKEVPTKDNRLTEMNLVDQSGEYKATFENNKIEIRNEKGNNIKGQSTSVYFYARINSLENEVVNTLKNTDVEAVVVPNVTSLSVEKIWEDYKNTFKTRPGSIEIALFQNGEEFKTVSVDSQEGDIWHYTFANLPKKDADGNNYQYEVKEVNVDENYTSKVEDTTITNTYINQETTEVPVTKVWNDYSNQFNTRPETITVELLKNGEVVATEKVTGDSDKWSYTFKNLPKYDNKGKEYSYSVKEIKVPENYISKVEGTTITNTYVNKETTELPVTKIWNDYSNQFNTRPETITVELLKNGEVVATEKVTGDSDKWSYTFKNLPKYDNKGKEYSYSVKEIKVPENYTSKVEGTTITNTYVNKETTELPVTKVWNDYSNQFNTRPETITVELLKNGEVVATEKVTGETDKWSYTFKDLPKYDNKGKEYSYSVKEIKVPENYTSKVEGTTITNTYVNQATTELPVTKIWNDYSNQFNTRPEKITVELLKNDEVVATEKVTGDSNTWSYIFKDLPKYDNKGKEFSYSVKEIKVPSNYTSKVEGTTITNTYVNKETTELPVTKVWEDYSNQFNTRPENITVELLKNGEVVATEKVTGKTNTWNYTFKDLPKYDNKGKEFSYSVKEIKVPSNYTSKVEGTTITNTYVNQATTELPVTKVWNDYSNQFKTRPKNITVELLKNGEVVATEKVTGDSDKWSYTFKDLPKYDNKGKEFSYSVKEIKVPSNYTSKVEGTTITNTYVNKETTELPVTKVWEDYSNQFKIRPKNITVELLKNGKSEMIQEIKGDSDKWEYTFKNLPKYDNKGKEFSYSVKEIQVPSNYTSKVEGTTITNTYVNQATTELPVTKVWNDYSNQFKTRPKNITVELLKNGEVVATEKVTGDSDKWSYTFKDLPKYDNKGKEFSYSVKEIKVPSNYTSKVEGTTITNTYVNQATTELPVTKVWEDYSNQFKIRPKNITVELLKNGKSEMIQEIKGDSDKWEYTFKNLPKYDNKGKEFSYSVKEIQVPSNYTSKVEGTTITNTYVNQATTELPVTKVWEDYSNQFKIRPKNITVELLKNGKSEMIQEIKGDSDKWEYTFKNLPKYDNKGKEFSYSVKEIQVPSNYTSKVEGTTITNTYVNQVTTELPVTKIWNDYSNQFNTRPKNITVELLKNSEVVATEKVTGETDKWSYTFKDLPKYDNKGKEYSYSVKEIKVPSNYASKVEGTTITNTYVNQATTELPVTKIWNDYSNQFNTRPENITVELLKNGEVVATEKVTGDSDKWSYTFKDLPKYDNKGKEFSYSVKEIKVPENYTSKVEGTTITNTYVNKETTKLPVTKIWNDYSNKFNTRPETITIELLKNGESEKVEEIKGDSDKWEYTFKNLPKYDNKGKEFSYSVKEIKVPENYTSKVEGTTITNTYVNKETTKLPVTKIWNDYSNKFNTRPETITIELLKNGESEKVEEIKGDSDKWEYTFKNLPKYDNKGKEFSYSVKEIKVPENYISKVEGTTITNTYINKETTEIPIAKIWEDSSNEFKTRPENITVELLKNGEVVATEKVTGETDKWNYIFKDLPKYDEKGESFSYSVKEIDVPEGYESQVEGFTITNKLIKKEIVPEKPSKPTEPSTEEKAPEKPKVPSSKNEVPTKSTQSPSKVKVTSNQTTGKKLPQTNDQSNYVVMIIGLMLLGVLFIVRYYKKVQDK</sequence>
<feature type="domain" description="CNA-B" evidence="4">
    <location>
        <begin position="1012"/>
        <end position="1097"/>
    </location>
</feature>
<evidence type="ECO:0000256" key="1">
    <source>
        <dbReference type="SAM" id="MobiDB-lite"/>
    </source>
</evidence>
<organism evidence="5 6">
    <name type="scientific">Vagococcus hydrophili</name>
    <dbReference type="NCBI Taxonomy" id="2714947"/>
    <lineage>
        <taxon>Bacteria</taxon>
        <taxon>Bacillati</taxon>
        <taxon>Bacillota</taxon>
        <taxon>Bacilli</taxon>
        <taxon>Lactobacillales</taxon>
        <taxon>Enterococcaceae</taxon>
        <taxon>Vagococcus</taxon>
    </lineage>
</organism>
<feature type="transmembrane region" description="Helical" evidence="2">
    <location>
        <begin position="2575"/>
        <end position="2594"/>
    </location>
</feature>
<feature type="domain" description="CNA-B" evidence="4">
    <location>
        <begin position="2235"/>
        <end position="2319"/>
    </location>
</feature>
<dbReference type="KEGG" id="vhy:G7082_05935"/>
<keyword evidence="3" id="KW-0732">Signal</keyword>
<feature type="domain" description="CNA-B" evidence="4">
    <location>
        <begin position="1201"/>
        <end position="1285"/>
    </location>
</feature>
<feature type="domain" description="CNA-B" evidence="4">
    <location>
        <begin position="1765"/>
        <end position="1849"/>
    </location>
</feature>
<feature type="domain" description="CNA-B" evidence="4">
    <location>
        <begin position="1671"/>
        <end position="1755"/>
    </location>
</feature>
<evidence type="ECO:0000313" key="6">
    <source>
        <dbReference type="Proteomes" id="UP000501747"/>
    </source>
</evidence>
<evidence type="ECO:0000256" key="2">
    <source>
        <dbReference type="SAM" id="Phobius"/>
    </source>
</evidence>
<dbReference type="EMBL" id="CP049887">
    <property type="protein sequence ID" value="QIL48083.1"/>
    <property type="molecule type" value="Genomic_DNA"/>
</dbReference>
<evidence type="ECO:0000259" key="4">
    <source>
        <dbReference type="Pfam" id="PF05738"/>
    </source>
</evidence>
<feature type="signal peptide" evidence="3">
    <location>
        <begin position="1"/>
        <end position="29"/>
    </location>
</feature>
<dbReference type="CDD" id="cd00222">
    <property type="entry name" value="CollagenBindB"/>
    <property type="match status" value="16"/>
</dbReference>
<dbReference type="Proteomes" id="UP000501747">
    <property type="component" value="Chromosome"/>
</dbReference>
<evidence type="ECO:0000256" key="3">
    <source>
        <dbReference type="SAM" id="SignalP"/>
    </source>
</evidence>
<dbReference type="Pfam" id="PF05738">
    <property type="entry name" value="Cna_B"/>
    <property type="match status" value="16"/>
</dbReference>
<protein>
    <submittedName>
        <fullName evidence="5">Cna B-type domain-containing protein</fullName>
    </submittedName>
</protein>
<accession>A0A6G8AT26</accession>
<feature type="domain" description="CNA-B" evidence="4">
    <location>
        <begin position="1953"/>
        <end position="2037"/>
    </location>
</feature>
<gene>
    <name evidence="5" type="ORF">G7082_05935</name>
</gene>
<feature type="chain" id="PRO_5026351114" evidence="3">
    <location>
        <begin position="30"/>
        <end position="2600"/>
    </location>
</feature>
<keyword evidence="2" id="KW-0812">Transmembrane</keyword>
<feature type="domain" description="CNA-B" evidence="4">
    <location>
        <begin position="1295"/>
        <end position="1379"/>
    </location>
</feature>
<keyword evidence="2" id="KW-0472">Membrane</keyword>
<feature type="domain" description="CNA-B" evidence="4">
    <location>
        <begin position="1859"/>
        <end position="1943"/>
    </location>
</feature>
<reference evidence="5 6" key="1">
    <citation type="submission" date="2020-03" db="EMBL/GenBank/DDBJ databases">
        <title>Vagococcus sp. nov., isolated from beetles.</title>
        <authorList>
            <person name="Hyun D.-W."/>
            <person name="Bae J.-W."/>
        </authorList>
    </citation>
    <scope>NUCLEOTIDE SEQUENCE [LARGE SCALE GENOMIC DNA]</scope>
    <source>
        <strain evidence="5 6">HDW17B</strain>
    </source>
</reference>
<feature type="region of interest" description="Disordered" evidence="1">
    <location>
        <begin position="151"/>
        <end position="174"/>
    </location>
</feature>
<evidence type="ECO:0000313" key="5">
    <source>
        <dbReference type="EMBL" id="QIL48083.1"/>
    </source>
</evidence>
<feature type="domain" description="CNA-B" evidence="4">
    <location>
        <begin position="1389"/>
        <end position="1473"/>
    </location>
</feature>
<feature type="compositionally biased region" description="Polar residues" evidence="1">
    <location>
        <begin position="2538"/>
        <end position="2568"/>
    </location>
</feature>
<feature type="domain" description="CNA-B" evidence="4">
    <location>
        <begin position="2423"/>
        <end position="2507"/>
    </location>
</feature>
<feature type="region of interest" description="Disordered" evidence="1">
    <location>
        <begin position="2513"/>
        <end position="2568"/>
    </location>
</feature>
<dbReference type="Gene3D" id="2.60.40.1140">
    <property type="entry name" value="Collagen-binding surface protein Cna, B-type domain"/>
    <property type="match status" value="16"/>
</dbReference>
<feature type="domain" description="CNA-B" evidence="4">
    <location>
        <begin position="1483"/>
        <end position="1567"/>
    </location>
</feature>
<feature type="domain" description="CNA-B" evidence="4">
    <location>
        <begin position="2047"/>
        <end position="2131"/>
    </location>
</feature>
<dbReference type="RefSeq" id="WP_166034231.1">
    <property type="nucleotide sequence ID" value="NZ_CP049887.1"/>
</dbReference>
<keyword evidence="2" id="KW-1133">Transmembrane helix</keyword>
<feature type="domain" description="CNA-B" evidence="4">
    <location>
        <begin position="2329"/>
        <end position="2413"/>
    </location>
</feature>
<feature type="domain" description="CNA-B" evidence="4">
    <location>
        <begin position="2141"/>
        <end position="2225"/>
    </location>
</feature>
<dbReference type="NCBIfam" id="TIGR01167">
    <property type="entry name" value="LPXTG_anchor"/>
    <property type="match status" value="1"/>
</dbReference>
<proteinExistence type="predicted"/>
<dbReference type="InterPro" id="IPR008454">
    <property type="entry name" value="Collagen-bd_Cna-like_B-typ_dom"/>
</dbReference>
<feature type="compositionally biased region" description="Basic and acidic residues" evidence="1">
    <location>
        <begin position="2513"/>
        <end position="2535"/>
    </location>
</feature>
<dbReference type="SUPFAM" id="SSF49478">
    <property type="entry name" value="Cna protein B-type domain"/>
    <property type="match status" value="16"/>
</dbReference>
<feature type="domain" description="CNA-B" evidence="4">
    <location>
        <begin position="1106"/>
        <end position="1191"/>
    </location>
</feature>
<feature type="compositionally biased region" description="Basic and acidic residues" evidence="1">
    <location>
        <begin position="159"/>
        <end position="172"/>
    </location>
</feature>
<feature type="domain" description="CNA-B" evidence="4">
    <location>
        <begin position="1577"/>
        <end position="1661"/>
    </location>
</feature>
<keyword evidence="6" id="KW-1185">Reference proteome</keyword>
<name>A0A6G8AT26_9ENTE</name>